<proteinExistence type="inferred from homology"/>
<evidence type="ECO:0000313" key="6">
    <source>
        <dbReference type="EMBL" id="RMY79027.1"/>
    </source>
</evidence>
<dbReference type="GO" id="GO:0000786">
    <property type="term" value="C:nucleosome"/>
    <property type="evidence" value="ECO:0007669"/>
    <property type="project" value="UniProtKB-KW"/>
</dbReference>
<sequence length="152" mass="17448">MVGRRPQPRAVKSKRPAVIFGPKTLPPPKKELGIAHRKHQRASVSMTNHRRKHLYKQGTVALNKSRRYQKSTDTVIPSRPFQRLVDEVTVGLKKEIRFEASAKDALQEAAEAYMVHIFELTKRAARHAKRDKIKKKDMDFVFGLLRGLGKLE</sequence>
<evidence type="ECO:0000259" key="5">
    <source>
        <dbReference type="Pfam" id="PF00125"/>
    </source>
</evidence>
<comment type="caution">
    <text evidence="6">The sequence shown here is derived from an EMBL/GenBank/DDBJ whole genome shotgun (WGS) entry which is preliminary data.</text>
</comment>
<keyword evidence="4" id="KW-0238">DNA-binding</keyword>
<name>A0A3M7ERH7_HORWE</name>
<dbReference type="PRINTS" id="PR00622">
    <property type="entry name" value="HISTONEH3"/>
</dbReference>
<dbReference type="GO" id="GO:0030527">
    <property type="term" value="F:structural constituent of chromatin"/>
    <property type="evidence" value="ECO:0007669"/>
    <property type="project" value="InterPro"/>
</dbReference>
<dbReference type="SUPFAM" id="SSF47113">
    <property type="entry name" value="Histone-fold"/>
    <property type="match status" value="1"/>
</dbReference>
<evidence type="ECO:0000313" key="7">
    <source>
        <dbReference type="Proteomes" id="UP000281468"/>
    </source>
</evidence>
<dbReference type="Gene3D" id="1.10.20.10">
    <property type="entry name" value="Histone, subunit A"/>
    <property type="match status" value="1"/>
</dbReference>
<dbReference type="SMART" id="SM00428">
    <property type="entry name" value="H3"/>
    <property type="match status" value="1"/>
</dbReference>
<dbReference type="Proteomes" id="UP000281468">
    <property type="component" value="Unassembled WGS sequence"/>
</dbReference>
<dbReference type="GO" id="GO:0046982">
    <property type="term" value="F:protein heterodimerization activity"/>
    <property type="evidence" value="ECO:0007669"/>
    <property type="project" value="InterPro"/>
</dbReference>
<evidence type="ECO:0000256" key="3">
    <source>
        <dbReference type="ARBA" id="ARBA00022454"/>
    </source>
</evidence>
<dbReference type="AlphaFoldDB" id="A0A3M7ERH7"/>
<organism evidence="6 7">
    <name type="scientific">Hortaea werneckii</name>
    <name type="common">Black yeast</name>
    <name type="synonym">Cladosporium werneckii</name>
    <dbReference type="NCBI Taxonomy" id="91943"/>
    <lineage>
        <taxon>Eukaryota</taxon>
        <taxon>Fungi</taxon>
        <taxon>Dikarya</taxon>
        <taxon>Ascomycota</taxon>
        <taxon>Pezizomycotina</taxon>
        <taxon>Dothideomycetes</taxon>
        <taxon>Dothideomycetidae</taxon>
        <taxon>Mycosphaerellales</taxon>
        <taxon>Teratosphaeriaceae</taxon>
        <taxon>Hortaea</taxon>
    </lineage>
</organism>
<evidence type="ECO:0000256" key="1">
    <source>
        <dbReference type="ARBA" id="ARBA00004286"/>
    </source>
</evidence>
<accession>A0A3M7ERH7</accession>
<evidence type="ECO:0000256" key="2">
    <source>
        <dbReference type="ARBA" id="ARBA00010343"/>
    </source>
</evidence>
<dbReference type="InterPro" id="IPR000164">
    <property type="entry name" value="Histone_H3/CENP-A"/>
</dbReference>
<protein>
    <recommendedName>
        <fullName evidence="5">Core Histone H2A/H2B/H3 domain-containing protein</fullName>
    </recommendedName>
</protein>
<comment type="subcellular location">
    <subcellularLocation>
        <location evidence="1">Chromosome</location>
    </subcellularLocation>
</comment>
<gene>
    <name evidence="6" type="ORF">D0862_13262</name>
</gene>
<dbReference type="InterPro" id="IPR007125">
    <property type="entry name" value="H2A/H2B/H3"/>
</dbReference>
<dbReference type="EMBL" id="QWIQ01000711">
    <property type="protein sequence ID" value="RMY79027.1"/>
    <property type="molecule type" value="Genomic_DNA"/>
</dbReference>
<feature type="domain" description="Core Histone H2A/H2B/H3" evidence="5">
    <location>
        <begin position="57"/>
        <end position="140"/>
    </location>
</feature>
<dbReference type="InterPro" id="IPR009072">
    <property type="entry name" value="Histone-fold"/>
</dbReference>
<comment type="similarity">
    <text evidence="2">Belongs to the histone H3 family.</text>
</comment>
<reference evidence="6 7" key="1">
    <citation type="journal article" date="2018" name="BMC Genomics">
        <title>Genomic evidence for intraspecific hybridization in a clonal and extremely halotolerant yeast.</title>
        <authorList>
            <person name="Gostincar C."/>
            <person name="Stajich J.E."/>
            <person name="Zupancic J."/>
            <person name="Zalar P."/>
            <person name="Gunde-Cimerman N."/>
        </authorList>
    </citation>
    <scope>NUCLEOTIDE SEQUENCE [LARGE SCALE GENOMIC DNA]</scope>
    <source>
        <strain evidence="6 7">EXF-171</strain>
    </source>
</reference>
<dbReference type="GO" id="GO:0003677">
    <property type="term" value="F:DNA binding"/>
    <property type="evidence" value="ECO:0007669"/>
    <property type="project" value="InterPro"/>
</dbReference>
<keyword evidence="3" id="KW-0158">Chromosome</keyword>
<keyword evidence="4" id="KW-0544">Nucleosome core</keyword>
<dbReference type="Pfam" id="PF00125">
    <property type="entry name" value="Histone"/>
    <property type="match status" value="1"/>
</dbReference>
<dbReference type="PANTHER" id="PTHR11426">
    <property type="entry name" value="HISTONE H3"/>
    <property type="match status" value="1"/>
</dbReference>
<evidence type="ECO:0000256" key="4">
    <source>
        <dbReference type="ARBA" id="ARBA00023269"/>
    </source>
</evidence>